<feature type="compositionally biased region" description="Polar residues" evidence="1">
    <location>
        <begin position="32"/>
        <end position="54"/>
    </location>
</feature>
<feature type="region of interest" description="Disordered" evidence="1">
    <location>
        <begin position="32"/>
        <end position="165"/>
    </location>
</feature>
<feature type="compositionally biased region" description="Polar residues" evidence="1">
    <location>
        <begin position="153"/>
        <end position="165"/>
    </location>
</feature>
<name>A0AA40C0W1_9PEZI</name>
<gene>
    <name evidence="2" type="ORF">B0T14DRAFT_521814</name>
</gene>
<evidence type="ECO:0000313" key="3">
    <source>
        <dbReference type="Proteomes" id="UP001175000"/>
    </source>
</evidence>
<feature type="compositionally biased region" description="Gly residues" evidence="1">
    <location>
        <begin position="85"/>
        <end position="94"/>
    </location>
</feature>
<dbReference type="AlphaFoldDB" id="A0AA40C0W1"/>
<keyword evidence="3" id="KW-1185">Reference proteome</keyword>
<accession>A0AA40C0W1</accession>
<proteinExistence type="predicted"/>
<organism evidence="2 3">
    <name type="scientific">Immersiella caudata</name>
    <dbReference type="NCBI Taxonomy" id="314043"/>
    <lineage>
        <taxon>Eukaryota</taxon>
        <taxon>Fungi</taxon>
        <taxon>Dikarya</taxon>
        <taxon>Ascomycota</taxon>
        <taxon>Pezizomycotina</taxon>
        <taxon>Sordariomycetes</taxon>
        <taxon>Sordariomycetidae</taxon>
        <taxon>Sordariales</taxon>
        <taxon>Lasiosphaeriaceae</taxon>
        <taxon>Immersiella</taxon>
    </lineage>
</organism>
<feature type="compositionally biased region" description="Basic and acidic residues" evidence="1">
    <location>
        <begin position="120"/>
        <end position="137"/>
    </location>
</feature>
<dbReference type="EMBL" id="JAULSU010000004">
    <property type="protein sequence ID" value="KAK0620614.1"/>
    <property type="molecule type" value="Genomic_DNA"/>
</dbReference>
<comment type="caution">
    <text evidence="2">The sequence shown here is derived from an EMBL/GenBank/DDBJ whole genome shotgun (WGS) entry which is preliminary data.</text>
</comment>
<evidence type="ECO:0000256" key="1">
    <source>
        <dbReference type="SAM" id="MobiDB-lite"/>
    </source>
</evidence>
<evidence type="ECO:0000313" key="2">
    <source>
        <dbReference type="EMBL" id="KAK0620614.1"/>
    </source>
</evidence>
<dbReference type="Proteomes" id="UP001175000">
    <property type="component" value="Unassembled WGS sequence"/>
</dbReference>
<sequence length="165" mass="17292">MNRIPKLSSAAPSARRSLFATACLPAANRITSTRSYATSSPKEAEKASTQSGGSRSKDAAEDAAAKGSESSPTEGVVPDRLAEGGAKGRTGGGEPLESSHAPPPKPKIYNASVHGGTSKMTKEQKEEVDAHNREFEKKHGRAQPASEDKVNKSFWSGQGGRTSNQ</sequence>
<reference evidence="2" key="1">
    <citation type="submission" date="2023-06" db="EMBL/GenBank/DDBJ databases">
        <title>Genome-scale phylogeny and comparative genomics of the fungal order Sordariales.</title>
        <authorList>
            <consortium name="Lawrence Berkeley National Laboratory"/>
            <person name="Hensen N."/>
            <person name="Bonometti L."/>
            <person name="Westerberg I."/>
            <person name="Brannstrom I.O."/>
            <person name="Guillou S."/>
            <person name="Cros-Aarteil S."/>
            <person name="Calhoun S."/>
            <person name="Haridas S."/>
            <person name="Kuo A."/>
            <person name="Mondo S."/>
            <person name="Pangilinan J."/>
            <person name="Riley R."/>
            <person name="Labutti K."/>
            <person name="Andreopoulos B."/>
            <person name="Lipzen A."/>
            <person name="Chen C."/>
            <person name="Yanf M."/>
            <person name="Daum C."/>
            <person name="Ng V."/>
            <person name="Clum A."/>
            <person name="Steindorff A."/>
            <person name="Ohm R."/>
            <person name="Martin F."/>
            <person name="Silar P."/>
            <person name="Natvig D."/>
            <person name="Lalanne C."/>
            <person name="Gautier V."/>
            <person name="Ament-Velasquez S.L."/>
            <person name="Kruys A."/>
            <person name="Hutchinson M.I."/>
            <person name="Powell A.J."/>
            <person name="Barry K."/>
            <person name="Miller A.N."/>
            <person name="Grigoriev I.V."/>
            <person name="Debuchy R."/>
            <person name="Gladieux P."/>
            <person name="Thoren M.H."/>
            <person name="Johannesson H."/>
        </authorList>
    </citation>
    <scope>NUCLEOTIDE SEQUENCE</scope>
    <source>
        <strain evidence="2">CBS 606.72</strain>
    </source>
</reference>
<protein>
    <submittedName>
        <fullName evidence="2">Uncharacterized protein</fullName>
    </submittedName>
</protein>
<feature type="compositionally biased region" description="Basic and acidic residues" evidence="1">
    <location>
        <begin position="55"/>
        <end position="64"/>
    </location>
</feature>